<keyword evidence="3 5" id="KW-0479">Metal-binding</keyword>
<name>A0A0F4ZHQ4_9PEZI</name>
<dbReference type="GO" id="GO:0033528">
    <property type="term" value="P:S-methylmethionine cycle"/>
    <property type="evidence" value="ECO:0007669"/>
    <property type="project" value="TreeGrafter"/>
</dbReference>
<keyword evidence="8" id="KW-1185">Reference proteome</keyword>
<dbReference type="PANTHER" id="PTHR46015">
    <property type="entry name" value="ZGC:172121"/>
    <property type="match status" value="1"/>
</dbReference>
<evidence type="ECO:0000313" key="8">
    <source>
        <dbReference type="Proteomes" id="UP000033483"/>
    </source>
</evidence>
<dbReference type="GO" id="GO:0009086">
    <property type="term" value="P:methionine biosynthetic process"/>
    <property type="evidence" value="ECO:0007669"/>
    <property type="project" value="TreeGrafter"/>
</dbReference>
<feature type="domain" description="Hcy-binding" evidence="6">
    <location>
        <begin position="1"/>
        <end position="338"/>
    </location>
</feature>
<dbReference type="GO" id="GO:0008898">
    <property type="term" value="F:S-adenosylmethionine-homocysteine S-methyltransferase activity"/>
    <property type="evidence" value="ECO:0007669"/>
    <property type="project" value="TreeGrafter"/>
</dbReference>
<evidence type="ECO:0000313" key="7">
    <source>
        <dbReference type="EMBL" id="KKA29730.1"/>
    </source>
</evidence>
<dbReference type="PROSITE" id="PS50970">
    <property type="entry name" value="HCY"/>
    <property type="match status" value="1"/>
</dbReference>
<dbReference type="AlphaFoldDB" id="A0A0F4ZHQ4"/>
<dbReference type="InterPro" id="IPR036589">
    <property type="entry name" value="HCY_dom_sf"/>
</dbReference>
<keyword evidence="1 5" id="KW-0489">Methyltransferase</keyword>
<evidence type="ECO:0000256" key="4">
    <source>
        <dbReference type="ARBA" id="ARBA00022833"/>
    </source>
</evidence>
<feature type="binding site" evidence="5">
    <location>
        <position position="323"/>
    </location>
    <ligand>
        <name>Zn(2+)</name>
        <dbReference type="ChEBI" id="CHEBI:29105"/>
    </ligand>
</feature>
<feature type="binding site" evidence="5">
    <location>
        <position position="234"/>
    </location>
    <ligand>
        <name>Zn(2+)</name>
        <dbReference type="ChEBI" id="CHEBI:29105"/>
    </ligand>
</feature>
<dbReference type="Proteomes" id="UP000033483">
    <property type="component" value="Unassembled WGS sequence"/>
</dbReference>
<keyword evidence="2 5" id="KW-0808">Transferase</keyword>
<dbReference type="SUPFAM" id="SSF82282">
    <property type="entry name" value="Homocysteine S-methyltransferase"/>
    <property type="match status" value="1"/>
</dbReference>
<protein>
    <recommendedName>
        <fullName evidence="6">Hcy-binding domain-containing protein</fullName>
    </recommendedName>
</protein>
<organism evidence="7 8">
    <name type="scientific">Thielaviopsis punctulata</name>
    <dbReference type="NCBI Taxonomy" id="72032"/>
    <lineage>
        <taxon>Eukaryota</taxon>
        <taxon>Fungi</taxon>
        <taxon>Dikarya</taxon>
        <taxon>Ascomycota</taxon>
        <taxon>Pezizomycotina</taxon>
        <taxon>Sordariomycetes</taxon>
        <taxon>Hypocreomycetidae</taxon>
        <taxon>Microascales</taxon>
        <taxon>Ceratocystidaceae</taxon>
        <taxon>Thielaviopsis</taxon>
    </lineage>
</organism>
<dbReference type="InterPro" id="IPR051486">
    <property type="entry name" value="Hcy_S-methyltransferase"/>
</dbReference>
<dbReference type="PANTHER" id="PTHR46015:SF1">
    <property type="entry name" value="HOMOCYSTEINE S-METHYLTRANSFERASE-LIKE ISOFORM 1"/>
    <property type="match status" value="1"/>
</dbReference>
<dbReference type="GO" id="GO:0032259">
    <property type="term" value="P:methylation"/>
    <property type="evidence" value="ECO:0007669"/>
    <property type="project" value="UniProtKB-KW"/>
</dbReference>
<comment type="cofactor">
    <cofactor evidence="5">
        <name>Zn(2+)</name>
        <dbReference type="ChEBI" id="CHEBI:29105"/>
    </cofactor>
</comment>
<feature type="binding site" evidence="5">
    <location>
        <position position="324"/>
    </location>
    <ligand>
        <name>Zn(2+)</name>
        <dbReference type="ChEBI" id="CHEBI:29105"/>
    </ligand>
</feature>
<dbReference type="GO" id="GO:0046872">
    <property type="term" value="F:metal ion binding"/>
    <property type="evidence" value="ECO:0007669"/>
    <property type="project" value="UniProtKB-KW"/>
</dbReference>
<gene>
    <name evidence="7" type="ORF">TD95_005344</name>
</gene>
<dbReference type="Pfam" id="PF02574">
    <property type="entry name" value="S-methyl_trans"/>
    <property type="match status" value="1"/>
</dbReference>
<dbReference type="EMBL" id="LAEV01000716">
    <property type="protein sequence ID" value="KKA29730.1"/>
    <property type="molecule type" value="Genomic_DNA"/>
</dbReference>
<proteinExistence type="predicted"/>
<evidence type="ECO:0000256" key="1">
    <source>
        <dbReference type="ARBA" id="ARBA00022603"/>
    </source>
</evidence>
<evidence type="ECO:0000256" key="5">
    <source>
        <dbReference type="PROSITE-ProRule" id="PRU00333"/>
    </source>
</evidence>
<accession>A0A0F4ZHQ4</accession>
<comment type="caution">
    <text evidence="7">The sequence shown here is derived from an EMBL/GenBank/DDBJ whole genome shotgun (WGS) entry which is preliminary data.</text>
</comment>
<dbReference type="Gene3D" id="3.20.20.330">
    <property type="entry name" value="Homocysteine-binding-like domain"/>
    <property type="match status" value="1"/>
</dbReference>
<sequence length="339" mass="36108">MPSPILILDGGLGTSLEDKYSVHFSSATTPLWSSHLLLTDLPTLLRCQSDFAACPVDILETATYQISPESFARTPLPVSATATIPSAVLSAVNTAHSALAHTACPAAHTALSFGPYGACMVPSTEYSGAYDTTHLSSASLLAWHAARFALFTRDPRVVAGVAYMAFETVPRLSEILALRALLASVDVGSAKVWISCVFPGAATGLPDGTSARDALRGMLAPEHGGVPWGVGVNCTKIEKLEMVIAAYEEALAEMVREGSVREKPALVVYPDGTNGEVYNTTTQVWEIPEGVERPKELWEMRLAQIVKGVAERGMWKEVVVGGCCKASHLDIAKLRALVK</sequence>
<evidence type="ECO:0000256" key="3">
    <source>
        <dbReference type="ARBA" id="ARBA00022723"/>
    </source>
</evidence>
<reference evidence="7 8" key="1">
    <citation type="submission" date="2015-03" db="EMBL/GenBank/DDBJ databases">
        <authorList>
            <person name="Radwan O."/>
            <person name="Al-Naeli F.A."/>
            <person name="Rendon G.A."/>
            <person name="Fields C."/>
        </authorList>
    </citation>
    <scope>NUCLEOTIDE SEQUENCE [LARGE SCALE GENOMIC DNA]</scope>
    <source>
        <strain evidence="7">CR-DP1</strain>
    </source>
</reference>
<dbReference type="InterPro" id="IPR003726">
    <property type="entry name" value="HCY_dom"/>
</dbReference>
<evidence type="ECO:0000259" key="6">
    <source>
        <dbReference type="PROSITE" id="PS50970"/>
    </source>
</evidence>
<keyword evidence="4 5" id="KW-0862">Zinc</keyword>
<dbReference type="OrthoDB" id="261426at2759"/>
<evidence type="ECO:0000256" key="2">
    <source>
        <dbReference type="ARBA" id="ARBA00022679"/>
    </source>
</evidence>